<sequence>MELRERLAAVINREVMLTDSGAISAVIAENLQTFRQRIELDEILLCLKKKSIIEHDEYIECTNHTKNKSKIQADFILEKIPRAGDKAFPALLECLNEKYPDFVETLLKAMEKKDANYAQTLRDGKYIGFNFRCHQALVSDHFMKSRKLLLSWVSTRLKRNVSVFAVNSETLHRRGSASKTVGKMSWIISSIQFHNEYNKVSVVHSMDMDMHRSTSVTGNCMAEASVKQKLNVNINFS</sequence>
<dbReference type="InterPro" id="IPR011029">
    <property type="entry name" value="DEATH-like_dom_sf"/>
</dbReference>
<evidence type="ECO:0000259" key="1">
    <source>
        <dbReference type="Pfam" id="PF00619"/>
    </source>
</evidence>
<organism evidence="2">
    <name type="scientific">Darwinula stevensoni</name>
    <dbReference type="NCBI Taxonomy" id="69355"/>
    <lineage>
        <taxon>Eukaryota</taxon>
        <taxon>Metazoa</taxon>
        <taxon>Ecdysozoa</taxon>
        <taxon>Arthropoda</taxon>
        <taxon>Crustacea</taxon>
        <taxon>Oligostraca</taxon>
        <taxon>Ostracoda</taxon>
        <taxon>Podocopa</taxon>
        <taxon>Podocopida</taxon>
        <taxon>Darwinulocopina</taxon>
        <taxon>Darwinuloidea</taxon>
        <taxon>Darwinulidae</taxon>
        <taxon>Darwinula</taxon>
    </lineage>
</organism>
<dbReference type="GO" id="GO:0042981">
    <property type="term" value="P:regulation of apoptotic process"/>
    <property type="evidence" value="ECO:0007669"/>
    <property type="project" value="InterPro"/>
</dbReference>
<dbReference type="Pfam" id="PF00619">
    <property type="entry name" value="CARD"/>
    <property type="match status" value="1"/>
</dbReference>
<feature type="domain" description="CARD" evidence="1">
    <location>
        <begin position="27"/>
        <end position="106"/>
    </location>
</feature>
<dbReference type="SUPFAM" id="SSF47986">
    <property type="entry name" value="DEATH domain"/>
    <property type="match status" value="1"/>
</dbReference>
<proteinExistence type="predicted"/>
<dbReference type="Gene3D" id="1.10.533.10">
    <property type="entry name" value="Death Domain, Fas"/>
    <property type="match status" value="1"/>
</dbReference>
<protein>
    <recommendedName>
        <fullName evidence="1">CARD domain-containing protein</fullName>
    </recommendedName>
</protein>
<dbReference type="Proteomes" id="UP000677054">
    <property type="component" value="Unassembled WGS sequence"/>
</dbReference>
<keyword evidence="3" id="KW-1185">Reference proteome</keyword>
<dbReference type="EMBL" id="CAJPEV010002097">
    <property type="protein sequence ID" value="CAG0895643.1"/>
    <property type="molecule type" value="Genomic_DNA"/>
</dbReference>
<gene>
    <name evidence="2" type="ORF">DSTB1V02_LOCUS8804</name>
</gene>
<name>A0A7R8XG32_9CRUS</name>
<accession>A0A7R8XG32</accession>
<evidence type="ECO:0000313" key="2">
    <source>
        <dbReference type="EMBL" id="CAD7249003.1"/>
    </source>
</evidence>
<dbReference type="CDD" id="cd01671">
    <property type="entry name" value="CARD"/>
    <property type="match status" value="1"/>
</dbReference>
<dbReference type="EMBL" id="LR901614">
    <property type="protein sequence ID" value="CAD7249003.1"/>
    <property type="molecule type" value="Genomic_DNA"/>
</dbReference>
<evidence type="ECO:0000313" key="3">
    <source>
        <dbReference type="Proteomes" id="UP000677054"/>
    </source>
</evidence>
<dbReference type="InterPro" id="IPR001315">
    <property type="entry name" value="CARD"/>
</dbReference>
<reference evidence="2" key="1">
    <citation type="submission" date="2020-11" db="EMBL/GenBank/DDBJ databases">
        <authorList>
            <person name="Tran Van P."/>
        </authorList>
    </citation>
    <scope>NUCLEOTIDE SEQUENCE</scope>
</reference>
<dbReference type="AlphaFoldDB" id="A0A7R8XG32"/>